<dbReference type="OrthoDB" id="1099523at2"/>
<evidence type="ECO:0000256" key="1">
    <source>
        <dbReference type="SAM" id="SignalP"/>
    </source>
</evidence>
<dbReference type="SUPFAM" id="SSF51261">
    <property type="entry name" value="Duplicated hybrid motif"/>
    <property type="match status" value="1"/>
</dbReference>
<dbReference type="InterPro" id="IPR011055">
    <property type="entry name" value="Dup_hybrid_motif"/>
</dbReference>
<dbReference type="PANTHER" id="PTHR21666">
    <property type="entry name" value="PEPTIDASE-RELATED"/>
    <property type="match status" value="1"/>
</dbReference>
<dbReference type="AlphaFoldDB" id="A0A5M3WDB6"/>
<dbReference type="Gene3D" id="2.70.70.10">
    <property type="entry name" value="Glucose Permease (Domain IIA)"/>
    <property type="match status" value="1"/>
</dbReference>
<feature type="domain" description="M23ase beta-sheet core" evidence="2">
    <location>
        <begin position="80"/>
        <end position="158"/>
    </location>
</feature>
<sequence length="302" mass="31861">MSALSILRRPAFGRSILLALTLAAAAAPLATHTAASAGTVTMTARPDFQLPFPCGQQWRLDTWAHSPALDMVKEPNQVGTEGAPFVAAAAGRVVQSFFHSNAGNMIQIDHGGGWFTTGIHLQSRAVGVGAVVSKGQVIGAVGRTGPTSNNHPHLHFEQAFDANGNGTATWGAAGTERVTSVFNGATYGTANNQTFRNVNSCGGGTQPPPAPAKYYVDTFAAAPGYSSPGGTRTGTLNAGTNYVYCKVWGPNVQVGSAYNHWWLKTDLDSGSPWQNQYVSAYYLSRWGNDEAKDNNGVVIRDC</sequence>
<dbReference type="EMBL" id="BLAD01000150">
    <property type="protein sequence ID" value="GES06329.1"/>
    <property type="molecule type" value="Genomic_DNA"/>
</dbReference>
<dbReference type="CDD" id="cd12797">
    <property type="entry name" value="M23_peptidase"/>
    <property type="match status" value="1"/>
</dbReference>
<feature type="chain" id="PRO_5024282534" description="M23ase beta-sheet core domain-containing protein" evidence="1">
    <location>
        <begin position="38"/>
        <end position="302"/>
    </location>
</feature>
<dbReference type="Proteomes" id="UP000334990">
    <property type="component" value="Unassembled WGS sequence"/>
</dbReference>
<dbReference type="GO" id="GO:0004222">
    <property type="term" value="F:metalloendopeptidase activity"/>
    <property type="evidence" value="ECO:0007669"/>
    <property type="project" value="TreeGrafter"/>
</dbReference>
<gene>
    <name evidence="3" type="ORF">Acor_83980</name>
</gene>
<dbReference type="RefSeq" id="WP_155342237.1">
    <property type="nucleotide sequence ID" value="NZ_BAAABN010000014.1"/>
</dbReference>
<feature type="signal peptide" evidence="1">
    <location>
        <begin position="1"/>
        <end position="37"/>
    </location>
</feature>
<dbReference type="InterPro" id="IPR050570">
    <property type="entry name" value="Cell_wall_metabolism_enzyme"/>
</dbReference>
<reference evidence="3 4" key="1">
    <citation type="submission" date="2019-10" db="EMBL/GenBank/DDBJ databases">
        <title>Whole genome shotgun sequence of Acrocarpospora corrugata NBRC 13972.</title>
        <authorList>
            <person name="Ichikawa N."/>
            <person name="Kimura A."/>
            <person name="Kitahashi Y."/>
            <person name="Komaki H."/>
            <person name="Oguchi A."/>
        </authorList>
    </citation>
    <scope>NUCLEOTIDE SEQUENCE [LARGE SCALE GENOMIC DNA]</scope>
    <source>
        <strain evidence="3 4">NBRC 13972</strain>
    </source>
</reference>
<comment type="caution">
    <text evidence="3">The sequence shown here is derived from an EMBL/GenBank/DDBJ whole genome shotgun (WGS) entry which is preliminary data.</text>
</comment>
<proteinExistence type="predicted"/>
<evidence type="ECO:0000313" key="3">
    <source>
        <dbReference type="EMBL" id="GES06329.1"/>
    </source>
</evidence>
<dbReference type="InterPro" id="IPR016047">
    <property type="entry name" value="M23ase_b-sheet_dom"/>
</dbReference>
<evidence type="ECO:0000313" key="4">
    <source>
        <dbReference type="Proteomes" id="UP000334990"/>
    </source>
</evidence>
<keyword evidence="1" id="KW-0732">Signal</keyword>
<organism evidence="3 4">
    <name type="scientific">Acrocarpospora corrugata</name>
    <dbReference type="NCBI Taxonomy" id="35763"/>
    <lineage>
        <taxon>Bacteria</taxon>
        <taxon>Bacillati</taxon>
        <taxon>Actinomycetota</taxon>
        <taxon>Actinomycetes</taxon>
        <taxon>Streptosporangiales</taxon>
        <taxon>Streptosporangiaceae</taxon>
        <taxon>Acrocarpospora</taxon>
    </lineage>
</organism>
<protein>
    <recommendedName>
        <fullName evidence="2">M23ase beta-sheet core domain-containing protein</fullName>
    </recommendedName>
</protein>
<keyword evidence="4" id="KW-1185">Reference proteome</keyword>
<name>A0A5M3WDB6_9ACTN</name>
<evidence type="ECO:0000259" key="2">
    <source>
        <dbReference type="Pfam" id="PF01551"/>
    </source>
</evidence>
<dbReference type="PANTHER" id="PTHR21666:SF270">
    <property type="entry name" value="MUREIN HYDROLASE ACTIVATOR ENVC"/>
    <property type="match status" value="1"/>
</dbReference>
<dbReference type="Pfam" id="PF01551">
    <property type="entry name" value="Peptidase_M23"/>
    <property type="match status" value="1"/>
</dbReference>
<accession>A0A5M3WDB6</accession>